<feature type="domain" description="Major facilitator superfamily (MFS) profile" evidence="6">
    <location>
        <begin position="33"/>
        <end position="530"/>
    </location>
</feature>
<dbReference type="PROSITE" id="PS50850">
    <property type="entry name" value="MFS"/>
    <property type="match status" value="1"/>
</dbReference>
<feature type="transmembrane region" description="Helical" evidence="5">
    <location>
        <begin position="184"/>
        <end position="204"/>
    </location>
</feature>
<dbReference type="Pfam" id="PF07690">
    <property type="entry name" value="MFS_1"/>
    <property type="match status" value="1"/>
</dbReference>
<feature type="transmembrane region" description="Helical" evidence="5">
    <location>
        <begin position="126"/>
        <end position="144"/>
    </location>
</feature>
<feature type="transmembrane region" description="Helical" evidence="5">
    <location>
        <begin position="363"/>
        <end position="384"/>
    </location>
</feature>
<evidence type="ECO:0000256" key="1">
    <source>
        <dbReference type="ARBA" id="ARBA00004141"/>
    </source>
</evidence>
<sequence>MPSNCARNVRDDEKGSPGNFQSYHLEGWRLYGLTFAMCLGLFLASLESTIVSTSLLSITNDLHGFQKGSWVVATYLLTYTGFLVVMAKLSDTFGRKATMIFCLAFFIIFSIACGFAQSMTQLIVCRAFQGIGGGGMSTLTFVILPEHISPAVYPTYAAVVSSTLAFSSLLGPVLGGVICNNTTWRWVFFLNAPAGCVALILLLITLPSRPCANESILSKLKRVDYLGALLVLSSTVLFVTALEQGGTGSSWRSALVLSLLIISIILGSLCLFWSWYLGHNPKKQEPMLAWNLLTNRFAVGIFLNSFFLGSIFLSSIFVLPQRFQIVYQDSPAIAGYRLLCVTLVSPIFSGVAGFLMQKKRTPPLYILLAAQALALLGCGLASSVPETARSYSRAEYAYQAIMGAGFGMGLSTAIMAAPLAYSKTDMASAAVGIGTTNQMRSLGASIGVSVCANILSRTLTNSLQGQLSPQQMKGLLGSAEAIKVIPVELQEAVQQAVAQSFTRQMQAMCALAGAGLLATLIMIERQPRFQARQGGIE</sequence>
<evidence type="ECO:0000256" key="2">
    <source>
        <dbReference type="ARBA" id="ARBA00022692"/>
    </source>
</evidence>
<dbReference type="PANTHER" id="PTHR23501:SF43">
    <property type="entry name" value="MULTIDRUG TRANSPORTER, PUTATIVE (AFU_ORTHOLOGUE AFUA_6G03040)-RELATED"/>
    <property type="match status" value="1"/>
</dbReference>
<feature type="transmembrane region" description="Helical" evidence="5">
    <location>
        <begin position="334"/>
        <end position="356"/>
    </location>
</feature>
<feature type="transmembrane region" description="Helical" evidence="5">
    <location>
        <begin position="297"/>
        <end position="319"/>
    </location>
</feature>
<dbReference type="GO" id="GO:0022857">
    <property type="term" value="F:transmembrane transporter activity"/>
    <property type="evidence" value="ECO:0007669"/>
    <property type="project" value="InterPro"/>
</dbReference>
<feature type="transmembrane region" description="Helical" evidence="5">
    <location>
        <begin position="156"/>
        <end position="178"/>
    </location>
</feature>
<dbReference type="InterPro" id="IPR011701">
    <property type="entry name" value="MFS"/>
</dbReference>
<reference evidence="7" key="1">
    <citation type="journal article" date="2020" name="Stud. Mycol.">
        <title>101 Dothideomycetes genomes: a test case for predicting lifestyles and emergence of pathogens.</title>
        <authorList>
            <person name="Haridas S."/>
            <person name="Albert R."/>
            <person name="Binder M."/>
            <person name="Bloem J."/>
            <person name="Labutti K."/>
            <person name="Salamov A."/>
            <person name="Andreopoulos B."/>
            <person name="Baker S."/>
            <person name="Barry K."/>
            <person name="Bills G."/>
            <person name="Bluhm B."/>
            <person name="Cannon C."/>
            <person name="Castanera R."/>
            <person name="Culley D."/>
            <person name="Daum C."/>
            <person name="Ezra D."/>
            <person name="Gonzalez J."/>
            <person name="Henrissat B."/>
            <person name="Kuo A."/>
            <person name="Liang C."/>
            <person name="Lipzen A."/>
            <person name="Lutzoni F."/>
            <person name="Magnuson J."/>
            <person name="Mondo S."/>
            <person name="Nolan M."/>
            <person name="Ohm R."/>
            <person name="Pangilinan J."/>
            <person name="Park H.-J."/>
            <person name="Ramirez L."/>
            <person name="Alfaro M."/>
            <person name="Sun H."/>
            <person name="Tritt A."/>
            <person name="Yoshinaga Y."/>
            <person name="Zwiers L.-H."/>
            <person name="Turgeon B."/>
            <person name="Goodwin S."/>
            <person name="Spatafora J."/>
            <person name="Crous P."/>
            <person name="Grigoriev I."/>
        </authorList>
    </citation>
    <scope>NUCLEOTIDE SEQUENCE</scope>
    <source>
        <strain evidence="7">CBS 113818</strain>
    </source>
</reference>
<dbReference type="SUPFAM" id="SSF103473">
    <property type="entry name" value="MFS general substrate transporter"/>
    <property type="match status" value="1"/>
</dbReference>
<keyword evidence="2 5" id="KW-0812">Transmembrane</keyword>
<proteinExistence type="predicted"/>
<comment type="subcellular location">
    <subcellularLocation>
        <location evidence="1">Membrane</location>
        <topology evidence="1">Multi-pass membrane protein</topology>
    </subcellularLocation>
</comment>
<feature type="transmembrane region" description="Helical" evidence="5">
    <location>
        <begin position="225"/>
        <end position="242"/>
    </location>
</feature>
<dbReference type="OrthoDB" id="440553at2759"/>
<gene>
    <name evidence="7" type="ORF">CC86DRAFT_423363</name>
</gene>
<dbReference type="InterPro" id="IPR036259">
    <property type="entry name" value="MFS_trans_sf"/>
</dbReference>
<feature type="transmembrane region" description="Helical" evidence="5">
    <location>
        <begin position="68"/>
        <end position="87"/>
    </location>
</feature>
<evidence type="ECO:0000256" key="5">
    <source>
        <dbReference type="SAM" id="Phobius"/>
    </source>
</evidence>
<organism evidence="7 8">
    <name type="scientific">Ophiobolus disseminans</name>
    <dbReference type="NCBI Taxonomy" id="1469910"/>
    <lineage>
        <taxon>Eukaryota</taxon>
        <taxon>Fungi</taxon>
        <taxon>Dikarya</taxon>
        <taxon>Ascomycota</taxon>
        <taxon>Pezizomycotina</taxon>
        <taxon>Dothideomycetes</taxon>
        <taxon>Pleosporomycetidae</taxon>
        <taxon>Pleosporales</taxon>
        <taxon>Pleosporineae</taxon>
        <taxon>Phaeosphaeriaceae</taxon>
        <taxon>Ophiobolus</taxon>
    </lineage>
</organism>
<feature type="transmembrane region" description="Helical" evidence="5">
    <location>
        <begin position="396"/>
        <end position="421"/>
    </location>
</feature>
<dbReference type="InterPro" id="IPR020846">
    <property type="entry name" value="MFS_dom"/>
</dbReference>
<dbReference type="Gene3D" id="1.20.1720.10">
    <property type="entry name" value="Multidrug resistance protein D"/>
    <property type="match status" value="1"/>
</dbReference>
<dbReference type="Proteomes" id="UP000799424">
    <property type="component" value="Unassembled WGS sequence"/>
</dbReference>
<feature type="transmembrane region" description="Helical" evidence="5">
    <location>
        <begin position="99"/>
        <end position="120"/>
    </location>
</feature>
<protein>
    <submittedName>
        <fullName evidence="7">Major facilitator superfamily transporter</fullName>
    </submittedName>
</protein>
<evidence type="ECO:0000256" key="4">
    <source>
        <dbReference type="ARBA" id="ARBA00023136"/>
    </source>
</evidence>
<dbReference type="PANTHER" id="PTHR23501">
    <property type="entry name" value="MAJOR FACILITATOR SUPERFAMILY"/>
    <property type="match status" value="1"/>
</dbReference>
<keyword evidence="3 5" id="KW-1133">Transmembrane helix</keyword>
<dbReference type="AlphaFoldDB" id="A0A6A6ZPH3"/>
<feature type="transmembrane region" description="Helical" evidence="5">
    <location>
        <begin position="254"/>
        <end position="276"/>
    </location>
</feature>
<feature type="transmembrane region" description="Helical" evidence="5">
    <location>
        <begin position="30"/>
        <end position="56"/>
    </location>
</feature>
<dbReference type="GO" id="GO:0005886">
    <property type="term" value="C:plasma membrane"/>
    <property type="evidence" value="ECO:0007669"/>
    <property type="project" value="TreeGrafter"/>
</dbReference>
<dbReference type="EMBL" id="MU006234">
    <property type="protein sequence ID" value="KAF2822314.1"/>
    <property type="molecule type" value="Genomic_DNA"/>
</dbReference>
<keyword evidence="4 5" id="KW-0472">Membrane</keyword>
<accession>A0A6A6ZPH3</accession>
<name>A0A6A6ZPH3_9PLEO</name>
<evidence type="ECO:0000259" key="6">
    <source>
        <dbReference type="PROSITE" id="PS50850"/>
    </source>
</evidence>
<dbReference type="PRINTS" id="PR01036">
    <property type="entry name" value="TCRTETB"/>
</dbReference>
<evidence type="ECO:0000313" key="7">
    <source>
        <dbReference type="EMBL" id="KAF2822314.1"/>
    </source>
</evidence>
<evidence type="ECO:0000256" key="3">
    <source>
        <dbReference type="ARBA" id="ARBA00022989"/>
    </source>
</evidence>
<evidence type="ECO:0000313" key="8">
    <source>
        <dbReference type="Proteomes" id="UP000799424"/>
    </source>
</evidence>
<feature type="transmembrane region" description="Helical" evidence="5">
    <location>
        <begin position="505"/>
        <end position="523"/>
    </location>
</feature>
<keyword evidence="8" id="KW-1185">Reference proteome</keyword>